<dbReference type="InterPro" id="IPR008927">
    <property type="entry name" value="6-PGluconate_DH-like_C_sf"/>
</dbReference>
<sequence>MRDETITVVGLGRIGAPMLACFAACGYHVIGLDLDEGRLDLIREGRAPVPEPELEDLLRSNRHRITIARDYDAAVRDSGLTFIAVPTPSRSDGAYSLDHVLAACARIGDALRRTSDFHVVVVTSTVLPQDLDTTILPVLEDRSGRRCGRDFGLCYNPEFVAIGKVIRGMVHPDFVLIGESDPRSGDVLERAHRKVAGDRVPVVRTNFVNAELAKIAVNAFVTAKISYANMLGEICERIPGCDVDVVTSAIGLDGRIGSKYLLGGLGYGGPCFPRDNVAFSVMARRRGVEATLADATDAVNRRQVERILERARSLVRPGARVGVLGLAYTPNTDVVEESQGLLLAGAMAEAGFRVMVYDPLGLANARMVLGRTVEYASSAGECIDRSHLVLISTPWEEFKRLEPRRFAHNPRRVVFDCWRILPAEDVGRVADYVTIGKATEPRSVRSAD</sequence>
<dbReference type="Pfam" id="PF03720">
    <property type="entry name" value="UDPG_MGDP_dh_C"/>
    <property type="match status" value="1"/>
</dbReference>
<dbReference type="SMART" id="SM00984">
    <property type="entry name" value="UDPG_MGDP_dh_C"/>
    <property type="match status" value="1"/>
</dbReference>
<evidence type="ECO:0000259" key="11">
    <source>
        <dbReference type="SMART" id="SM00984"/>
    </source>
</evidence>
<accession>A0A537JFC5</accession>
<dbReference type="EMBL" id="VBAO01000134">
    <property type="protein sequence ID" value="TMI82267.1"/>
    <property type="molecule type" value="Genomic_DNA"/>
</dbReference>
<dbReference type="Pfam" id="PF03721">
    <property type="entry name" value="UDPG_MGDP_dh_N"/>
    <property type="match status" value="1"/>
</dbReference>
<evidence type="ECO:0000256" key="8">
    <source>
        <dbReference type="PIRSR" id="PIRSR500134-1"/>
    </source>
</evidence>
<keyword evidence="5 7" id="KW-0520">NAD</keyword>
<comment type="similarity">
    <text evidence="2 7">Belongs to the UDP-glucose/GDP-mannose dehydrogenase family.</text>
</comment>
<dbReference type="PANTHER" id="PTHR43750">
    <property type="entry name" value="UDP-GLUCOSE 6-DEHYDROGENASE TUAD"/>
    <property type="match status" value="1"/>
</dbReference>
<dbReference type="UniPathway" id="UPA00038">
    <property type="reaction ID" value="UER00491"/>
</dbReference>
<dbReference type="Proteomes" id="UP000320048">
    <property type="component" value="Unassembled WGS sequence"/>
</dbReference>
<dbReference type="PANTHER" id="PTHR43750:SF3">
    <property type="entry name" value="UDP-GLUCOSE 6-DEHYDROGENASE TUAD"/>
    <property type="match status" value="1"/>
</dbReference>
<dbReference type="SUPFAM" id="SSF48179">
    <property type="entry name" value="6-phosphogluconate dehydrogenase C-terminal domain-like"/>
    <property type="match status" value="1"/>
</dbReference>
<evidence type="ECO:0000313" key="12">
    <source>
        <dbReference type="EMBL" id="TMI82267.1"/>
    </source>
</evidence>
<feature type="active site" description="Nucleophile" evidence="8">
    <location>
        <position position="271"/>
    </location>
</feature>
<feature type="binding site" evidence="10">
    <location>
        <position position="38"/>
    </location>
    <ligand>
        <name>NAD(+)</name>
        <dbReference type="ChEBI" id="CHEBI:57540"/>
    </ligand>
</feature>
<evidence type="ECO:0000256" key="9">
    <source>
        <dbReference type="PIRSR" id="PIRSR500134-2"/>
    </source>
</evidence>
<reference evidence="12 13" key="1">
    <citation type="journal article" date="2019" name="Nat. Microbiol.">
        <title>Mediterranean grassland soil C-N compound turnover is dependent on rainfall and depth, and is mediated by genomically divergent microorganisms.</title>
        <authorList>
            <person name="Diamond S."/>
            <person name="Andeer P.F."/>
            <person name="Li Z."/>
            <person name="Crits-Christoph A."/>
            <person name="Burstein D."/>
            <person name="Anantharaman K."/>
            <person name="Lane K.R."/>
            <person name="Thomas B.C."/>
            <person name="Pan C."/>
            <person name="Northen T.R."/>
            <person name="Banfield J.F."/>
        </authorList>
    </citation>
    <scope>NUCLEOTIDE SEQUENCE [LARGE SCALE GENOMIC DNA]</scope>
    <source>
        <strain evidence="12">NP_7</strain>
    </source>
</reference>
<dbReference type="Gene3D" id="3.40.50.720">
    <property type="entry name" value="NAD(P)-binding Rossmann-like Domain"/>
    <property type="match status" value="2"/>
</dbReference>
<dbReference type="GO" id="GO:0051287">
    <property type="term" value="F:NAD binding"/>
    <property type="evidence" value="ECO:0007669"/>
    <property type="project" value="InterPro"/>
</dbReference>
<dbReference type="InterPro" id="IPR014027">
    <property type="entry name" value="UDP-Glc/GDP-Man_DH_C"/>
</dbReference>
<dbReference type="GO" id="GO:0003979">
    <property type="term" value="F:UDP-glucose 6-dehydrogenase activity"/>
    <property type="evidence" value="ECO:0007669"/>
    <property type="project" value="UniProtKB-EC"/>
</dbReference>
<dbReference type="SUPFAM" id="SSF52413">
    <property type="entry name" value="UDP-glucose/GDP-mannose dehydrogenase C-terminal domain"/>
    <property type="match status" value="1"/>
</dbReference>
<feature type="binding site" evidence="9">
    <location>
        <position position="214"/>
    </location>
    <ligand>
        <name>substrate</name>
    </ligand>
</feature>
<dbReference type="GO" id="GO:0000271">
    <property type="term" value="P:polysaccharide biosynthetic process"/>
    <property type="evidence" value="ECO:0007669"/>
    <property type="project" value="InterPro"/>
</dbReference>
<dbReference type="SUPFAM" id="SSF51735">
    <property type="entry name" value="NAD(P)-binding Rossmann-fold domains"/>
    <property type="match status" value="1"/>
</dbReference>
<dbReference type="InterPro" id="IPR028357">
    <property type="entry name" value="UDPglc_DH_bac"/>
</dbReference>
<dbReference type="Gene3D" id="1.20.5.100">
    <property type="entry name" value="Cytochrome c1, transmembrane anchor, C-terminal"/>
    <property type="match status" value="1"/>
</dbReference>
<proteinExistence type="inferred from homology"/>
<evidence type="ECO:0000256" key="1">
    <source>
        <dbReference type="ARBA" id="ARBA00004701"/>
    </source>
</evidence>
<evidence type="ECO:0000313" key="13">
    <source>
        <dbReference type="Proteomes" id="UP000320048"/>
    </source>
</evidence>
<evidence type="ECO:0000256" key="10">
    <source>
        <dbReference type="PIRSR" id="PIRSR500134-3"/>
    </source>
</evidence>
<evidence type="ECO:0000256" key="7">
    <source>
        <dbReference type="PIRNR" id="PIRNR000124"/>
    </source>
</evidence>
<feature type="domain" description="UDP-glucose/GDP-mannose dehydrogenase C-terminal" evidence="11">
    <location>
        <begin position="322"/>
        <end position="423"/>
    </location>
</feature>
<organism evidence="12 13">
    <name type="scientific">Candidatus Segetimicrobium genomatis</name>
    <dbReference type="NCBI Taxonomy" id="2569760"/>
    <lineage>
        <taxon>Bacteria</taxon>
        <taxon>Bacillati</taxon>
        <taxon>Candidatus Sysuimicrobiota</taxon>
        <taxon>Candidatus Sysuimicrobiia</taxon>
        <taxon>Candidatus Sysuimicrobiales</taxon>
        <taxon>Candidatus Segetimicrobiaceae</taxon>
        <taxon>Candidatus Segetimicrobium</taxon>
    </lineage>
</organism>
<dbReference type="PIRSF" id="PIRSF500134">
    <property type="entry name" value="UDPglc_DH_bac"/>
    <property type="match status" value="1"/>
</dbReference>
<dbReference type="PIRSF" id="PIRSF000124">
    <property type="entry name" value="UDPglc_GDPman_dh"/>
    <property type="match status" value="1"/>
</dbReference>
<feature type="binding site" evidence="9">
    <location>
        <begin position="260"/>
        <end position="264"/>
    </location>
    <ligand>
        <name>substrate</name>
    </ligand>
</feature>
<evidence type="ECO:0000256" key="2">
    <source>
        <dbReference type="ARBA" id="ARBA00006601"/>
    </source>
</evidence>
<evidence type="ECO:0000256" key="6">
    <source>
        <dbReference type="ARBA" id="ARBA00047473"/>
    </source>
</evidence>
<dbReference type="InterPro" id="IPR014026">
    <property type="entry name" value="UDP-Glc/GDP-Man_DH_dimer"/>
</dbReference>
<dbReference type="Pfam" id="PF00984">
    <property type="entry name" value="UDPG_MGDP_dh"/>
    <property type="match status" value="1"/>
</dbReference>
<dbReference type="GO" id="GO:0006065">
    <property type="term" value="P:UDP-glucuronate biosynthetic process"/>
    <property type="evidence" value="ECO:0007669"/>
    <property type="project" value="UniProtKB-UniPathway"/>
</dbReference>
<dbReference type="InterPro" id="IPR036291">
    <property type="entry name" value="NAD(P)-bd_dom_sf"/>
</dbReference>
<evidence type="ECO:0000256" key="4">
    <source>
        <dbReference type="ARBA" id="ARBA00023002"/>
    </source>
</evidence>
<name>A0A537JFC5_9BACT</name>
<evidence type="ECO:0000256" key="5">
    <source>
        <dbReference type="ARBA" id="ARBA00023027"/>
    </source>
</evidence>
<gene>
    <name evidence="12" type="ORF">E6H04_05050</name>
</gene>
<keyword evidence="4 7" id="KW-0560">Oxidoreductase</keyword>
<evidence type="ECO:0000256" key="3">
    <source>
        <dbReference type="ARBA" id="ARBA00012954"/>
    </source>
</evidence>
<feature type="binding site" evidence="10">
    <location>
        <position position="33"/>
    </location>
    <ligand>
        <name>NAD(+)</name>
        <dbReference type="ChEBI" id="CHEBI:57540"/>
    </ligand>
</feature>
<dbReference type="NCBIfam" id="TIGR03026">
    <property type="entry name" value="NDP-sugDHase"/>
    <property type="match status" value="1"/>
</dbReference>
<protein>
    <recommendedName>
        <fullName evidence="3 7">UDP-glucose 6-dehydrogenase</fullName>
        <ecNumber evidence="3 7">1.1.1.22</ecNumber>
    </recommendedName>
</protein>
<feature type="binding site" evidence="10">
    <location>
        <position position="87"/>
    </location>
    <ligand>
        <name>NAD(+)</name>
        <dbReference type="ChEBI" id="CHEBI:57540"/>
    </ligand>
</feature>
<dbReference type="EC" id="1.1.1.22" evidence="3 7"/>
<dbReference type="InterPro" id="IPR036220">
    <property type="entry name" value="UDP-Glc/GDP-Man_DH_C_sf"/>
</dbReference>
<comment type="caution">
    <text evidence="12">The sequence shown here is derived from an EMBL/GenBank/DDBJ whole genome shotgun (WGS) entry which is preliminary data.</text>
</comment>
<comment type="pathway">
    <text evidence="1">Nucleotide-sugar biosynthesis; UDP-alpha-D-glucuronate biosynthesis; UDP-alpha-D-glucuronate from UDP-alpha-D-glucose: step 1/1.</text>
</comment>
<feature type="binding site" evidence="9">
    <location>
        <position position="268"/>
    </location>
    <ligand>
        <name>substrate</name>
    </ligand>
</feature>
<dbReference type="AlphaFoldDB" id="A0A537JFC5"/>
<comment type="catalytic activity">
    <reaction evidence="6 7">
        <text>UDP-alpha-D-glucose + 2 NAD(+) + H2O = UDP-alpha-D-glucuronate + 2 NADH + 3 H(+)</text>
        <dbReference type="Rhea" id="RHEA:23596"/>
        <dbReference type="ChEBI" id="CHEBI:15377"/>
        <dbReference type="ChEBI" id="CHEBI:15378"/>
        <dbReference type="ChEBI" id="CHEBI:57540"/>
        <dbReference type="ChEBI" id="CHEBI:57945"/>
        <dbReference type="ChEBI" id="CHEBI:58052"/>
        <dbReference type="ChEBI" id="CHEBI:58885"/>
        <dbReference type="EC" id="1.1.1.22"/>
    </reaction>
</comment>
<dbReference type="InterPro" id="IPR017476">
    <property type="entry name" value="UDP-Glc/GDP-Man"/>
</dbReference>
<dbReference type="InterPro" id="IPR001732">
    <property type="entry name" value="UDP-Glc/GDP-Man_DH_N"/>
</dbReference>
<feature type="binding site" evidence="10">
    <location>
        <position position="125"/>
    </location>
    <ligand>
        <name>NAD(+)</name>
        <dbReference type="ChEBI" id="CHEBI:57540"/>
    </ligand>
</feature>